<evidence type="ECO:0000256" key="6">
    <source>
        <dbReference type="ARBA" id="ARBA00022840"/>
    </source>
</evidence>
<evidence type="ECO:0000259" key="10">
    <source>
        <dbReference type="Pfam" id="PF08245"/>
    </source>
</evidence>
<dbReference type="InterPro" id="IPR013221">
    <property type="entry name" value="Mur_ligase_cen"/>
</dbReference>
<reference evidence="11 12" key="1">
    <citation type="submission" date="2016-10" db="EMBL/GenBank/DDBJ databases">
        <authorList>
            <person name="de Groot N.N."/>
        </authorList>
    </citation>
    <scope>NUCLEOTIDE SEQUENCE [LARGE SCALE GENOMIC DNA]</scope>
    <source>
        <strain evidence="11 12">DSM 15893</strain>
    </source>
</reference>
<organism evidence="11 12">
    <name type="scientific">Enterovibrio norvegicus DSM 15893</name>
    <dbReference type="NCBI Taxonomy" id="1121869"/>
    <lineage>
        <taxon>Bacteria</taxon>
        <taxon>Pseudomonadati</taxon>
        <taxon>Pseudomonadota</taxon>
        <taxon>Gammaproteobacteria</taxon>
        <taxon>Vibrionales</taxon>
        <taxon>Vibrionaceae</taxon>
        <taxon>Enterovibrio</taxon>
    </lineage>
</organism>
<dbReference type="EC" id="6.3.2.9" evidence="7 8"/>
<dbReference type="InterPro" id="IPR004101">
    <property type="entry name" value="Mur_ligase_C"/>
</dbReference>
<feature type="domain" description="Mur ligase C-terminal" evidence="9">
    <location>
        <begin position="301"/>
        <end position="412"/>
    </location>
</feature>
<keyword evidence="7 8" id="KW-0131">Cell cycle</keyword>
<comment type="function">
    <text evidence="7 8">Cell wall formation. Catalyzes the addition of glutamate to the nucleotide precursor UDP-N-acetylmuramoyl-L-alanine (UMA).</text>
</comment>
<dbReference type="GO" id="GO:0051301">
    <property type="term" value="P:cell division"/>
    <property type="evidence" value="ECO:0007669"/>
    <property type="project" value="UniProtKB-KW"/>
</dbReference>
<accession>A0A1I5QWF7</accession>
<dbReference type="Gene3D" id="3.40.50.720">
    <property type="entry name" value="NAD(P)-binding Rossmann-like Domain"/>
    <property type="match status" value="1"/>
</dbReference>
<evidence type="ECO:0000256" key="5">
    <source>
        <dbReference type="ARBA" id="ARBA00022741"/>
    </source>
</evidence>
<keyword evidence="7 8" id="KW-0573">Peptidoglycan synthesis</keyword>
<keyword evidence="6 7" id="KW-0067">ATP-binding</keyword>
<dbReference type="GO" id="GO:0008764">
    <property type="term" value="F:UDP-N-acetylmuramoylalanine-D-glutamate ligase activity"/>
    <property type="evidence" value="ECO:0007669"/>
    <property type="project" value="UniProtKB-UniRule"/>
</dbReference>
<evidence type="ECO:0000256" key="7">
    <source>
        <dbReference type="HAMAP-Rule" id="MF_00639"/>
    </source>
</evidence>
<dbReference type="SUPFAM" id="SSF51984">
    <property type="entry name" value="MurCD N-terminal domain"/>
    <property type="match status" value="1"/>
</dbReference>
<dbReference type="GO" id="GO:0005524">
    <property type="term" value="F:ATP binding"/>
    <property type="evidence" value="ECO:0007669"/>
    <property type="project" value="UniProtKB-UniRule"/>
</dbReference>
<keyword evidence="5 7" id="KW-0547">Nucleotide-binding</keyword>
<dbReference type="NCBIfam" id="TIGR01087">
    <property type="entry name" value="murD"/>
    <property type="match status" value="1"/>
</dbReference>
<evidence type="ECO:0000259" key="9">
    <source>
        <dbReference type="Pfam" id="PF02875"/>
    </source>
</evidence>
<dbReference type="GO" id="GO:0008360">
    <property type="term" value="P:regulation of cell shape"/>
    <property type="evidence" value="ECO:0007669"/>
    <property type="project" value="UniProtKB-KW"/>
</dbReference>
<dbReference type="AlphaFoldDB" id="A0A1I5QWF7"/>
<proteinExistence type="inferred from homology"/>
<keyword evidence="7 8" id="KW-0961">Cell wall biogenesis/degradation</keyword>
<feature type="binding site" evidence="7">
    <location>
        <begin position="114"/>
        <end position="120"/>
    </location>
    <ligand>
        <name>ATP</name>
        <dbReference type="ChEBI" id="CHEBI:30616"/>
    </ligand>
</feature>
<dbReference type="GO" id="GO:0071555">
    <property type="term" value="P:cell wall organization"/>
    <property type="evidence" value="ECO:0007669"/>
    <property type="project" value="UniProtKB-KW"/>
</dbReference>
<evidence type="ECO:0000256" key="3">
    <source>
        <dbReference type="ARBA" id="ARBA00022490"/>
    </source>
</evidence>
<keyword evidence="4 7" id="KW-0436">Ligase</keyword>
<evidence type="ECO:0000313" key="12">
    <source>
        <dbReference type="Proteomes" id="UP000182692"/>
    </source>
</evidence>
<comment type="pathway">
    <text evidence="2 7 8">Cell wall biogenesis; peptidoglycan biosynthesis.</text>
</comment>
<keyword evidence="7 8" id="KW-0133">Cell shape</keyword>
<dbReference type="OrthoDB" id="9809796at2"/>
<evidence type="ECO:0000313" key="11">
    <source>
        <dbReference type="EMBL" id="SFP50440.1"/>
    </source>
</evidence>
<dbReference type="GeneID" id="35871074"/>
<dbReference type="SUPFAM" id="SSF53244">
    <property type="entry name" value="MurD-like peptide ligases, peptide-binding domain"/>
    <property type="match status" value="1"/>
</dbReference>
<dbReference type="GO" id="GO:0009252">
    <property type="term" value="P:peptidoglycan biosynthetic process"/>
    <property type="evidence" value="ECO:0007669"/>
    <property type="project" value="UniProtKB-UniRule"/>
</dbReference>
<evidence type="ECO:0000256" key="1">
    <source>
        <dbReference type="ARBA" id="ARBA00004496"/>
    </source>
</evidence>
<name>A0A1I5QWF7_9GAMM</name>
<dbReference type="HAMAP" id="MF_00639">
    <property type="entry name" value="MurD"/>
    <property type="match status" value="1"/>
</dbReference>
<feature type="domain" description="Mur ligase central" evidence="10">
    <location>
        <begin position="112"/>
        <end position="279"/>
    </location>
</feature>
<dbReference type="InterPro" id="IPR036565">
    <property type="entry name" value="Mur-like_cat_sf"/>
</dbReference>
<keyword evidence="3 7" id="KW-0963">Cytoplasm</keyword>
<gene>
    <name evidence="7" type="primary">murD</name>
    <name evidence="11" type="ORF">SAMN03084138_02347</name>
</gene>
<sequence>MADTAKKQIVVIGLGVTGLSVVNHLLRKGGNVDIKVIDTRVTPPGAEQLPSNVALHAGGWNMDWLLSADQIVASPGVALATPELQDAAAKGIEIVGDIELFARDVSAPVIGITGSNGKSTVTSLVGEMAKAAGVNVGVGGNIGFAALDMLANDHALYVLELSSFQLETTSSLDLASAVFLNLSEDHMDRYTGMDDYRDAKLRIYDQARLAVWNQDDVQTKPLSHEKAISFGFSDGEYTLTLRDGQEWLTAKGEQIMPVSDIALVGRHNVANCLSAMALADSVGIDRQAQCQAVREYRGLAHRCQQVLEQDGVLWVNDSKATNPASTLAALDGLQLAGRLHLLVGGDGKGADFSSLKPVLNTLNVTLYCYGRDGHAFAVLVDAPVVTETMQAAMDIAARDATSGDMVLLSPACASFDQFTNFMVRGDTFAAYAKEIATQRAGSQVSG</sequence>
<dbReference type="UniPathway" id="UPA00219"/>
<protein>
    <recommendedName>
        <fullName evidence="7 8">UDP-N-acetylmuramoylalanine--D-glutamate ligase</fullName>
        <ecNumber evidence="7 8">6.3.2.9</ecNumber>
    </recommendedName>
    <alternativeName>
        <fullName evidence="7">D-glutamic acid-adding enzyme</fullName>
    </alternativeName>
    <alternativeName>
        <fullName evidence="7">UDP-N-acetylmuramoyl-L-alanyl-D-glutamate synthetase</fullName>
    </alternativeName>
</protein>
<dbReference type="Pfam" id="PF21799">
    <property type="entry name" value="MurD-like_N"/>
    <property type="match status" value="1"/>
</dbReference>
<dbReference type="PANTHER" id="PTHR43692">
    <property type="entry name" value="UDP-N-ACETYLMURAMOYLALANINE--D-GLUTAMATE LIGASE"/>
    <property type="match status" value="1"/>
</dbReference>
<dbReference type="Gene3D" id="3.90.190.20">
    <property type="entry name" value="Mur ligase, C-terminal domain"/>
    <property type="match status" value="1"/>
</dbReference>
<dbReference type="PANTHER" id="PTHR43692:SF1">
    <property type="entry name" value="UDP-N-ACETYLMURAMOYLALANINE--D-GLUTAMATE LIGASE"/>
    <property type="match status" value="1"/>
</dbReference>
<dbReference type="EMBL" id="FOWR01000016">
    <property type="protein sequence ID" value="SFP50440.1"/>
    <property type="molecule type" value="Genomic_DNA"/>
</dbReference>
<evidence type="ECO:0000256" key="2">
    <source>
        <dbReference type="ARBA" id="ARBA00004752"/>
    </source>
</evidence>
<dbReference type="RefSeq" id="WP_074927009.1">
    <property type="nucleotide sequence ID" value="NZ_FOWR01000016.1"/>
</dbReference>
<dbReference type="GO" id="GO:0005737">
    <property type="term" value="C:cytoplasm"/>
    <property type="evidence" value="ECO:0007669"/>
    <property type="project" value="UniProtKB-SubCell"/>
</dbReference>
<comment type="similarity">
    <text evidence="7">Belongs to the MurCDEF family.</text>
</comment>
<dbReference type="InterPro" id="IPR005762">
    <property type="entry name" value="MurD"/>
</dbReference>
<comment type="catalytic activity">
    <reaction evidence="7 8">
        <text>UDP-N-acetyl-alpha-D-muramoyl-L-alanine + D-glutamate + ATP = UDP-N-acetyl-alpha-D-muramoyl-L-alanyl-D-glutamate + ADP + phosphate + H(+)</text>
        <dbReference type="Rhea" id="RHEA:16429"/>
        <dbReference type="ChEBI" id="CHEBI:15378"/>
        <dbReference type="ChEBI" id="CHEBI:29986"/>
        <dbReference type="ChEBI" id="CHEBI:30616"/>
        <dbReference type="ChEBI" id="CHEBI:43474"/>
        <dbReference type="ChEBI" id="CHEBI:83898"/>
        <dbReference type="ChEBI" id="CHEBI:83900"/>
        <dbReference type="ChEBI" id="CHEBI:456216"/>
        <dbReference type="EC" id="6.3.2.9"/>
    </reaction>
</comment>
<dbReference type="Proteomes" id="UP000182692">
    <property type="component" value="Unassembled WGS sequence"/>
</dbReference>
<dbReference type="Pfam" id="PF02875">
    <property type="entry name" value="Mur_ligase_C"/>
    <property type="match status" value="1"/>
</dbReference>
<dbReference type="SUPFAM" id="SSF53623">
    <property type="entry name" value="MurD-like peptide ligases, catalytic domain"/>
    <property type="match status" value="1"/>
</dbReference>
<evidence type="ECO:0000256" key="4">
    <source>
        <dbReference type="ARBA" id="ARBA00022598"/>
    </source>
</evidence>
<evidence type="ECO:0000256" key="8">
    <source>
        <dbReference type="RuleBase" id="RU003664"/>
    </source>
</evidence>
<comment type="subcellular location">
    <subcellularLocation>
        <location evidence="1 7 8">Cytoplasm</location>
    </subcellularLocation>
</comment>
<dbReference type="Gene3D" id="3.40.1190.10">
    <property type="entry name" value="Mur-like, catalytic domain"/>
    <property type="match status" value="1"/>
</dbReference>
<dbReference type="InterPro" id="IPR036615">
    <property type="entry name" value="Mur_ligase_C_dom_sf"/>
</dbReference>
<dbReference type="Pfam" id="PF08245">
    <property type="entry name" value="Mur_ligase_M"/>
    <property type="match status" value="1"/>
</dbReference>
<dbReference type="STRING" id="1121869.SAMN03084138_02347"/>
<keyword evidence="7 8" id="KW-0132">Cell division</keyword>